<dbReference type="STRING" id="530564.Psta_3504"/>
<dbReference type="eggNOG" id="ENOG5032WPZ">
    <property type="taxonomic scope" value="Bacteria"/>
</dbReference>
<name>D2QYK6_PIRSD</name>
<accession>D2QYK6</accession>
<evidence type="ECO:0000313" key="2">
    <source>
        <dbReference type="EMBL" id="ADB18165.1"/>
    </source>
</evidence>
<dbReference type="EMBL" id="CP001848">
    <property type="protein sequence ID" value="ADB18165.1"/>
    <property type="molecule type" value="Genomic_DNA"/>
</dbReference>
<evidence type="ECO:0008006" key="4">
    <source>
        <dbReference type="Google" id="ProtNLM"/>
    </source>
</evidence>
<organism evidence="2 3">
    <name type="scientific">Pirellula staleyi (strain ATCC 27377 / DSM 6068 / ICPB 4128)</name>
    <name type="common">Pirella staleyi</name>
    <dbReference type="NCBI Taxonomy" id="530564"/>
    <lineage>
        <taxon>Bacteria</taxon>
        <taxon>Pseudomonadati</taxon>
        <taxon>Planctomycetota</taxon>
        <taxon>Planctomycetia</taxon>
        <taxon>Pirellulales</taxon>
        <taxon>Pirellulaceae</taxon>
        <taxon>Pirellula</taxon>
    </lineage>
</organism>
<keyword evidence="1" id="KW-1133">Transmembrane helix</keyword>
<reference evidence="2 3" key="1">
    <citation type="journal article" date="2009" name="Stand. Genomic Sci.">
        <title>Complete genome sequence of Pirellula staleyi type strain (ATCC 27377).</title>
        <authorList>
            <person name="Clum A."/>
            <person name="Tindall B.J."/>
            <person name="Sikorski J."/>
            <person name="Ivanova N."/>
            <person name="Mavrommatis K."/>
            <person name="Lucas S."/>
            <person name="Glavina del Rio T."/>
            <person name="Nolan M."/>
            <person name="Chen F."/>
            <person name="Tice H."/>
            <person name="Pitluck S."/>
            <person name="Cheng J.F."/>
            <person name="Chertkov O."/>
            <person name="Brettin T."/>
            <person name="Han C."/>
            <person name="Detter J.C."/>
            <person name="Kuske C."/>
            <person name="Bruce D."/>
            <person name="Goodwin L."/>
            <person name="Ovchinikova G."/>
            <person name="Pati A."/>
            <person name="Mikhailova N."/>
            <person name="Chen A."/>
            <person name="Palaniappan K."/>
            <person name="Land M."/>
            <person name="Hauser L."/>
            <person name="Chang Y.J."/>
            <person name="Jeffries C.D."/>
            <person name="Chain P."/>
            <person name="Rohde M."/>
            <person name="Goker M."/>
            <person name="Bristow J."/>
            <person name="Eisen J.A."/>
            <person name="Markowitz V."/>
            <person name="Hugenholtz P."/>
            <person name="Kyrpides N.C."/>
            <person name="Klenk H.P."/>
            <person name="Lapidus A."/>
        </authorList>
    </citation>
    <scope>NUCLEOTIDE SEQUENCE [LARGE SCALE GENOMIC DNA]</scope>
    <source>
        <strain evidence="3">ATCC 27377 / DSM 6068 / ICPB 4128</strain>
    </source>
</reference>
<gene>
    <name evidence="2" type="ordered locus">Psta_3504</name>
</gene>
<protein>
    <recommendedName>
        <fullName evidence="4">Zinc-finger domain-containing protein</fullName>
    </recommendedName>
</protein>
<proteinExistence type="predicted"/>
<keyword evidence="3" id="KW-1185">Reference proteome</keyword>
<keyword evidence="1" id="KW-0812">Transmembrane</keyword>
<feature type="transmembrane region" description="Helical" evidence="1">
    <location>
        <begin position="95"/>
        <end position="116"/>
    </location>
</feature>
<dbReference type="OrthoDB" id="264078at2"/>
<dbReference type="KEGG" id="psl:Psta_3504"/>
<evidence type="ECO:0000313" key="3">
    <source>
        <dbReference type="Proteomes" id="UP000001887"/>
    </source>
</evidence>
<dbReference type="Proteomes" id="UP000001887">
    <property type="component" value="Chromosome"/>
</dbReference>
<evidence type="ECO:0000256" key="1">
    <source>
        <dbReference type="SAM" id="Phobius"/>
    </source>
</evidence>
<dbReference type="AlphaFoldDB" id="D2QYK6"/>
<dbReference type="HOGENOM" id="CLU_841596_0_0_0"/>
<sequence>MHPQELELLHRYLDDRLEPADIEPLQSLLRDSAEARRILRDLATVDGKLTELAIRSAAPVLSGETLASQEIPSPPLIHEPSIADRKRSRSAWRPLSGIALGLLIGAACSSVAWAYAVPRLLESSPKVTSLLLESFENKTAPEVTGLPSQIDQWSGDFSQLALADNGVLPASGSQMLRMLRADHEGKANPEGSYCGDLFRIVDLRPYRDAIARGKGVAELSVQLNAAVFPEQDQYRGSIAMHAITEEFLRELSPISRGDLTSSALAMGRQTCPQLDRDPATWQRIDCTLKVPAEADFLLIHIGIFHNPKFQNRVEFSGHYIDDIRLTMTQQ</sequence>
<keyword evidence="1" id="KW-0472">Membrane</keyword>